<evidence type="ECO:0000256" key="1">
    <source>
        <dbReference type="ARBA" id="ARBA00022603"/>
    </source>
</evidence>
<evidence type="ECO:0000256" key="4">
    <source>
        <dbReference type="PIRSR" id="PIRSR005739-1"/>
    </source>
</evidence>
<keyword evidence="1" id="KW-0489">Methyltransferase</keyword>
<reference evidence="7" key="1">
    <citation type="submission" date="2022-08" db="EMBL/GenBank/DDBJ databases">
        <authorList>
            <person name="Gutierrez-Valencia J."/>
        </authorList>
    </citation>
    <scope>NUCLEOTIDE SEQUENCE</scope>
</reference>
<gene>
    <name evidence="7" type="ORF">LITE_LOCUS9691</name>
</gene>
<dbReference type="Gene3D" id="3.40.50.150">
    <property type="entry name" value="Vaccinia Virus protein VP39"/>
    <property type="match status" value="1"/>
</dbReference>
<feature type="active site" description="Proton acceptor" evidence="4">
    <location>
        <position position="280"/>
    </location>
</feature>
<dbReference type="Pfam" id="PF08100">
    <property type="entry name" value="Dimerisation"/>
    <property type="match status" value="1"/>
</dbReference>
<dbReference type="EMBL" id="CAMGYJ010000004">
    <property type="protein sequence ID" value="CAI0397851.1"/>
    <property type="molecule type" value="Genomic_DNA"/>
</dbReference>
<evidence type="ECO:0000259" key="6">
    <source>
        <dbReference type="Pfam" id="PF08100"/>
    </source>
</evidence>
<dbReference type="PANTHER" id="PTHR11746">
    <property type="entry name" value="O-METHYLTRANSFERASE"/>
    <property type="match status" value="1"/>
</dbReference>
<dbReference type="GO" id="GO:0046983">
    <property type="term" value="F:protein dimerization activity"/>
    <property type="evidence" value="ECO:0007669"/>
    <property type="project" value="InterPro"/>
</dbReference>
<evidence type="ECO:0000256" key="3">
    <source>
        <dbReference type="ARBA" id="ARBA00022691"/>
    </source>
</evidence>
<keyword evidence="3" id="KW-0949">S-adenosyl-L-methionine</keyword>
<sequence>MSQQLDELLGNITGDELLEAQARAWNYSFNYIVSMALKCAVELGVPDAVSKSPEQPISLTNLATALPLHPSKNDALRRLMRPLVHAGFFTLQNRVKGEGEGEGEGEEEDHYSLTTAGKLYLRGGFGPSYLDLHLDPTTMTSWGMLSAWFLYSADAVPFEAGHDGASFWECLEKDPVQKKSFHDSMAADSVLVAGVLVAECREVFDGVESLVDVGGGTETMAVAIAKSFPKMECTVFDLPHVVANVKEEEESGVENFRVVGGNMFDGIPPADAVLLKTILHDWDDEKCLEILKSCREAVSGRDEKKKKGKVIIIDMVVGNGDVVGNREMYQAQFSFDLLMFATFNGKERDEEEWRSLFLAAGFSGGYKIIRSLGPRSLIEAYP</sequence>
<dbReference type="PIRSF" id="PIRSF005739">
    <property type="entry name" value="O-mtase"/>
    <property type="match status" value="1"/>
</dbReference>
<protein>
    <submittedName>
        <fullName evidence="7">Uncharacterized protein</fullName>
    </submittedName>
</protein>
<dbReference type="InterPro" id="IPR012967">
    <property type="entry name" value="COMT_dimerisation"/>
</dbReference>
<feature type="domain" description="O-methyltransferase C-terminal" evidence="5">
    <location>
        <begin position="142"/>
        <end position="363"/>
    </location>
</feature>
<dbReference type="InterPro" id="IPR036388">
    <property type="entry name" value="WH-like_DNA-bd_sf"/>
</dbReference>
<dbReference type="SUPFAM" id="SSF46785">
    <property type="entry name" value="Winged helix' DNA-binding domain"/>
    <property type="match status" value="1"/>
</dbReference>
<dbReference type="InterPro" id="IPR016461">
    <property type="entry name" value="COMT-like"/>
</dbReference>
<dbReference type="InterPro" id="IPR001077">
    <property type="entry name" value="COMT_C"/>
</dbReference>
<dbReference type="Gene3D" id="1.10.10.10">
    <property type="entry name" value="Winged helix-like DNA-binding domain superfamily/Winged helix DNA-binding domain"/>
    <property type="match status" value="1"/>
</dbReference>
<keyword evidence="2" id="KW-0808">Transferase</keyword>
<keyword evidence="8" id="KW-1185">Reference proteome</keyword>
<accession>A0AAV0IK40</accession>
<dbReference type="SUPFAM" id="SSF53335">
    <property type="entry name" value="S-adenosyl-L-methionine-dependent methyltransferases"/>
    <property type="match status" value="1"/>
</dbReference>
<name>A0AAV0IK40_9ROSI</name>
<proteinExistence type="predicted"/>
<comment type="caution">
    <text evidence="7">The sequence shown here is derived from an EMBL/GenBank/DDBJ whole genome shotgun (WGS) entry which is preliminary data.</text>
</comment>
<dbReference type="InterPro" id="IPR029063">
    <property type="entry name" value="SAM-dependent_MTases_sf"/>
</dbReference>
<dbReference type="GO" id="GO:0008171">
    <property type="term" value="F:O-methyltransferase activity"/>
    <property type="evidence" value="ECO:0007669"/>
    <property type="project" value="InterPro"/>
</dbReference>
<evidence type="ECO:0000313" key="8">
    <source>
        <dbReference type="Proteomes" id="UP001154282"/>
    </source>
</evidence>
<evidence type="ECO:0000256" key="2">
    <source>
        <dbReference type="ARBA" id="ARBA00022679"/>
    </source>
</evidence>
<feature type="domain" description="O-methyltransferase dimerisation" evidence="6">
    <location>
        <begin position="25"/>
        <end position="122"/>
    </location>
</feature>
<dbReference type="Pfam" id="PF00891">
    <property type="entry name" value="Methyltransf_2"/>
    <property type="match status" value="1"/>
</dbReference>
<dbReference type="PROSITE" id="PS51683">
    <property type="entry name" value="SAM_OMT_II"/>
    <property type="match status" value="1"/>
</dbReference>
<organism evidence="7 8">
    <name type="scientific">Linum tenue</name>
    <dbReference type="NCBI Taxonomy" id="586396"/>
    <lineage>
        <taxon>Eukaryota</taxon>
        <taxon>Viridiplantae</taxon>
        <taxon>Streptophyta</taxon>
        <taxon>Embryophyta</taxon>
        <taxon>Tracheophyta</taxon>
        <taxon>Spermatophyta</taxon>
        <taxon>Magnoliopsida</taxon>
        <taxon>eudicotyledons</taxon>
        <taxon>Gunneridae</taxon>
        <taxon>Pentapetalae</taxon>
        <taxon>rosids</taxon>
        <taxon>fabids</taxon>
        <taxon>Malpighiales</taxon>
        <taxon>Linaceae</taxon>
        <taxon>Linum</taxon>
    </lineage>
</organism>
<evidence type="ECO:0000259" key="5">
    <source>
        <dbReference type="Pfam" id="PF00891"/>
    </source>
</evidence>
<dbReference type="AlphaFoldDB" id="A0AAV0IK40"/>
<evidence type="ECO:0000313" key="7">
    <source>
        <dbReference type="EMBL" id="CAI0397851.1"/>
    </source>
</evidence>
<dbReference type="GO" id="GO:0032259">
    <property type="term" value="P:methylation"/>
    <property type="evidence" value="ECO:0007669"/>
    <property type="project" value="UniProtKB-KW"/>
</dbReference>
<dbReference type="Proteomes" id="UP001154282">
    <property type="component" value="Unassembled WGS sequence"/>
</dbReference>
<dbReference type="FunFam" id="3.40.50.150:FF:000057">
    <property type="entry name" value="O-methyltransferase ZRP4"/>
    <property type="match status" value="1"/>
</dbReference>
<dbReference type="InterPro" id="IPR036390">
    <property type="entry name" value="WH_DNA-bd_sf"/>
</dbReference>